<evidence type="ECO:0000313" key="3">
    <source>
        <dbReference type="Proteomes" id="UP000019376"/>
    </source>
</evidence>
<organism evidence="2 3">
    <name type="scientific">Penicillium oxalicum (strain 114-2 / CGMCC 5302)</name>
    <name type="common">Penicillium decumbens</name>
    <dbReference type="NCBI Taxonomy" id="933388"/>
    <lineage>
        <taxon>Eukaryota</taxon>
        <taxon>Fungi</taxon>
        <taxon>Dikarya</taxon>
        <taxon>Ascomycota</taxon>
        <taxon>Pezizomycotina</taxon>
        <taxon>Eurotiomycetes</taxon>
        <taxon>Eurotiomycetidae</taxon>
        <taxon>Eurotiales</taxon>
        <taxon>Aspergillaceae</taxon>
        <taxon>Penicillium</taxon>
    </lineage>
</organism>
<dbReference type="AlphaFoldDB" id="S7ZPK4"/>
<evidence type="ECO:0000313" key="2">
    <source>
        <dbReference type="EMBL" id="EPS30581.1"/>
    </source>
</evidence>
<dbReference type="EMBL" id="KB644412">
    <property type="protein sequence ID" value="EPS30581.1"/>
    <property type="molecule type" value="Genomic_DNA"/>
</dbReference>
<feature type="region of interest" description="Disordered" evidence="1">
    <location>
        <begin position="1"/>
        <end position="53"/>
    </location>
</feature>
<accession>S7ZPK4</accession>
<feature type="compositionally biased region" description="Basic and acidic residues" evidence="1">
    <location>
        <begin position="11"/>
        <end position="30"/>
    </location>
</feature>
<gene>
    <name evidence="2" type="ORF">PDE_05533</name>
</gene>
<sequence>MAEEGGWDWEIDPRGVEARRCPRGQEDVRRSTPAGPHRQDPRPSAATSKRLARPWKELDRGLALPAICSIERDCTSDWCAKVVTQVLSAAGAEGHGLSSPLLLQLANGSAQHASNTSIFPTCVGQREITANFAFQKT</sequence>
<feature type="compositionally biased region" description="Acidic residues" evidence="1">
    <location>
        <begin position="1"/>
        <end position="10"/>
    </location>
</feature>
<proteinExistence type="predicted"/>
<evidence type="ECO:0000256" key="1">
    <source>
        <dbReference type="SAM" id="MobiDB-lite"/>
    </source>
</evidence>
<name>S7ZPK4_PENO1</name>
<dbReference type="HOGENOM" id="CLU_1865826_0_0_1"/>
<dbReference type="Proteomes" id="UP000019376">
    <property type="component" value="Unassembled WGS sequence"/>
</dbReference>
<protein>
    <submittedName>
        <fullName evidence="2">Uncharacterized protein</fullName>
    </submittedName>
</protein>
<keyword evidence="3" id="KW-1185">Reference proteome</keyword>
<reference evidence="2 3" key="1">
    <citation type="journal article" date="2013" name="PLoS ONE">
        <title>Genomic and secretomic analyses reveal unique features of the lignocellulolytic enzyme system of Penicillium decumbens.</title>
        <authorList>
            <person name="Liu G."/>
            <person name="Zhang L."/>
            <person name="Wei X."/>
            <person name="Zou G."/>
            <person name="Qin Y."/>
            <person name="Ma L."/>
            <person name="Li J."/>
            <person name="Zheng H."/>
            <person name="Wang S."/>
            <person name="Wang C."/>
            <person name="Xun L."/>
            <person name="Zhao G.-P."/>
            <person name="Zhou Z."/>
            <person name="Qu Y."/>
        </authorList>
    </citation>
    <scope>NUCLEOTIDE SEQUENCE [LARGE SCALE GENOMIC DNA]</scope>
    <source>
        <strain evidence="3">114-2 / CGMCC 5302</strain>
    </source>
</reference>